<sequence>MKKEKQQMIQEEEKQNYTFLQKLLYLFIFPVLFLLTLVLAILTFQGTNVFDLAQTFLPKDQAGNEEPIAGKDENPPNKKDETKPETKQEVLMLEREISDKEREITKLVAELEQANDRIRDLEAQEQEIKSSTKELAALYERMSTKKAAAIIKELEEEMALLILRDLSVAKKSGILGQMEADQAARFTKLLAEEE</sequence>
<evidence type="ECO:0000313" key="5">
    <source>
        <dbReference type="Proteomes" id="UP000737402"/>
    </source>
</evidence>
<protein>
    <submittedName>
        <fullName evidence="4">Flagellar motility protein MotE (MotC chaperone)</fullName>
    </submittedName>
</protein>
<accession>A0ABS2NWF1</accession>
<keyword evidence="2" id="KW-0472">Membrane</keyword>
<dbReference type="SUPFAM" id="SSF158791">
    <property type="entry name" value="MgtE N-terminal domain-like"/>
    <property type="match status" value="1"/>
</dbReference>
<feature type="compositionally biased region" description="Basic and acidic residues" evidence="1">
    <location>
        <begin position="68"/>
        <end position="87"/>
    </location>
</feature>
<keyword evidence="2" id="KW-1133">Transmembrane helix</keyword>
<name>A0ABS2NWF1_9BACI</name>
<proteinExistence type="predicted"/>
<comment type="caution">
    <text evidence="4">The sequence shown here is derived from an EMBL/GenBank/DDBJ whole genome shotgun (WGS) entry which is preliminary data.</text>
</comment>
<keyword evidence="4" id="KW-0966">Cell projection</keyword>
<dbReference type="InterPro" id="IPR006668">
    <property type="entry name" value="Mg_transptr_MgtE_intracell_dom"/>
</dbReference>
<evidence type="ECO:0000256" key="1">
    <source>
        <dbReference type="SAM" id="MobiDB-lite"/>
    </source>
</evidence>
<evidence type="ECO:0000313" key="4">
    <source>
        <dbReference type="EMBL" id="MBM7618990.1"/>
    </source>
</evidence>
<gene>
    <name evidence="4" type="ORF">JOC95_000839</name>
</gene>
<dbReference type="RefSeq" id="WP_204413686.1">
    <property type="nucleotide sequence ID" value="NZ_JAFBED010000002.1"/>
</dbReference>
<evidence type="ECO:0000256" key="2">
    <source>
        <dbReference type="SAM" id="Phobius"/>
    </source>
</evidence>
<feature type="region of interest" description="Disordered" evidence="1">
    <location>
        <begin position="61"/>
        <end position="87"/>
    </location>
</feature>
<dbReference type="EMBL" id="JAFBED010000002">
    <property type="protein sequence ID" value="MBM7618990.1"/>
    <property type="molecule type" value="Genomic_DNA"/>
</dbReference>
<dbReference type="Pfam" id="PF03448">
    <property type="entry name" value="MgtE_N"/>
    <property type="match status" value="1"/>
</dbReference>
<keyword evidence="4" id="KW-0969">Cilium</keyword>
<keyword evidence="2" id="KW-0812">Transmembrane</keyword>
<evidence type="ECO:0000259" key="3">
    <source>
        <dbReference type="Pfam" id="PF03448"/>
    </source>
</evidence>
<feature type="domain" description="Magnesium transporter MgtE intracellular" evidence="3">
    <location>
        <begin position="133"/>
        <end position="191"/>
    </location>
</feature>
<keyword evidence="5" id="KW-1185">Reference proteome</keyword>
<feature type="transmembrane region" description="Helical" evidence="2">
    <location>
        <begin position="23"/>
        <end position="44"/>
    </location>
</feature>
<organism evidence="4 5">
    <name type="scientific">Sutcliffiella tianshenii</name>
    <dbReference type="NCBI Taxonomy" id="1463404"/>
    <lineage>
        <taxon>Bacteria</taxon>
        <taxon>Bacillati</taxon>
        <taxon>Bacillota</taxon>
        <taxon>Bacilli</taxon>
        <taxon>Bacillales</taxon>
        <taxon>Bacillaceae</taxon>
        <taxon>Sutcliffiella</taxon>
    </lineage>
</organism>
<dbReference type="Proteomes" id="UP000737402">
    <property type="component" value="Unassembled WGS sequence"/>
</dbReference>
<reference evidence="4 5" key="1">
    <citation type="submission" date="2021-01" db="EMBL/GenBank/DDBJ databases">
        <title>Genomic Encyclopedia of Type Strains, Phase IV (KMG-IV): sequencing the most valuable type-strain genomes for metagenomic binning, comparative biology and taxonomic classification.</title>
        <authorList>
            <person name="Goeker M."/>
        </authorList>
    </citation>
    <scope>NUCLEOTIDE SEQUENCE [LARGE SCALE GENOMIC DNA]</scope>
    <source>
        <strain evidence="4 5">DSM 25879</strain>
    </source>
</reference>
<keyword evidence="4" id="KW-0282">Flagellum</keyword>